<feature type="compositionally biased region" description="Polar residues" evidence="9">
    <location>
        <begin position="31"/>
        <end position="40"/>
    </location>
</feature>
<dbReference type="AlphaFoldDB" id="A0A0K0DB71"/>
<dbReference type="Proteomes" id="UP000035642">
    <property type="component" value="Unassembled WGS sequence"/>
</dbReference>
<evidence type="ECO:0000256" key="5">
    <source>
        <dbReference type="ARBA" id="ARBA00022989"/>
    </source>
</evidence>
<dbReference type="InterPro" id="IPR006639">
    <property type="entry name" value="Preselin/SPP"/>
</dbReference>
<feature type="transmembrane region" description="Helical" evidence="8">
    <location>
        <begin position="355"/>
        <end position="375"/>
    </location>
</feature>
<protein>
    <recommendedName>
        <fullName evidence="8">Presenilin</fullName>
        <ecNumber evidence="8">3.4.23.-</ecNumber>
    </recommendedName>
</protein>
<dbReference type="WBParaSite" id="ACAC_0000763201-mRNA-1">
    <property type="protein sequence ID" value="ACAC_0000763201-mRNA-1"/>
    <property type="gene ID" value="ACAC_0000763201"/>
</dbReference>
<keyword evidence="10" id="KW-1185">Reference proteome</keyword>
<evidence type="ECO:0000256" key="1">
    <source>
        <dbReference type="ARBA" id="ARBA00008604"/>
    </source>
</evidence>
<proteinExistence type="inferred from homology"/>
<feature type="transmembrane region" description="Helical" evidence="8">
    <location>
        <begin position="381"/>
        <end position="400"/>
    </location>
</feature>
<evidence type="ECO:0000256" key="7">
    <source>
        <dbReference type="ARBA" id="ARBA00023136"/>
    </source>
</evidence>
<dbReference type="GO" id="GO:0006509">
    <property type="term" value="P:membrane protein ectodomain proteolysis"/>
    <property type="evidence" value="ECO:0007669"/>
    <property type="project" value="TreeGrafter"/>
</dbReference>
<evidence type="ECO:0000256" key="4">
    <source>
        <dbReference type="ARBA" id="ARBA00022976"/>
    </source>
</evidence>
<comment type="domain">
    <text evidence="8">The PAL motif is required for normal active site conformation.</text>
</comment>
<dbReference type="Gene3D" id="1.10.472.100">
    <property type="entry name" value="Presenilin"/>
    <property type="match status" value="1"/>
</dbReference>
<comment type="function">
    <text evidence="8">Probable subunit of the gamma-secretase complex, an endoprotease complex that catalyzes the intramembrane cleavage of integral membrane proteins such as Notch receptors.</text>
</comment>
<feature type="transmembrane region" description="Helical" evidence="8">
    <location>
        <begin position="114"/>
        <end position="134"/>
    </location>
</feature>
<feature type="transmembrane region" description="Helical" evidence="8">
    <location>
        <begin position="181"/>
        <end position="201"/>
    </location>
</feature>
<reference evidence="10" key="1">
    <citation type="submission" date="2012-09" db="EMBL/GenBank/DDBJ databases">
        <authorList>
            <person name="Martin A.A."/>
        </authorList>
    </citation>
    <scope>NUCLEOTIDE SEQUENCE</scope>
</reference>
<dbReference type="GO" id="GO:0070765">
    <property type="term" value="C:gamma-secretase complex"/>
    <property type="evidence" value="ECO:0007669"/>
    <property type="project" value="TreeGrafter"/>
</dbReference>
<sequence length="414" mass="46033">MEDGSGSNTDLKQEVKTVNDETASKSKERTISTTARNSKAASTNGISEKVKRLYGPTDMVKVFVPVSITMFIVVTCVRNFDIYHGVNLIPTPYVIYNEPAADPGTKLLHAVANAATFLVVVAISTFTLLCLFYYKFYCTGYFRQILSDLNVPVSIVFIGFLHINLAAIELMSIFWKGPMRLQQASLILIAVTVTLTIMQILPQWTSWALLVTLALWDLFAVLTPCGPLKLLVETAEERGEDLMPAIIYSMLVLLHFHNQTQLNRVARQKLKNGIEIFDDGKPAISYKFIVPRDCTPVQDKVKSVPSSGRFIESFRMPSLKSNDDERNIRLGLGDFIFYSLLVGTASTHGDWATTLACFVSILTGLGFTLVLLVLLQKALPALPISVTFGVIAYFSSRFAMSKFAVELNRKQIFI</sequence>
<dbReference type="STRING" id="6313.A0A0K0DB71"/>
<keyword evidence="3 8" id="KW-0256">Endoplasmic reticulum</keyword>
<dbReference type="InterPro" id="IPR001108">
    <property type="entry name" value="Peptidase_A22A"/>
</dbReference>
<evidence type="ECO:0000313" key="10">
    <source>
        <dbReference type="Proteomes" id="UP000035642"/>
    </source>
</evidence>
<feature type="transmembrane region" description="Helical" evidence="8">
    <location>
        <begin position="59"/>
        <end position="80"/>
    </location>
</feature>
<dbReference type="Pfam" id="PF01080">
    <property type="entry name" value="Presenilin"/>
    <property type="match status" value="3"/>
</dbReference>
<evidence type="ECO:0000256" key="9">
    <source>
        <dbReference type="SAM" id="MobiDB-lite"/>
    </source>
</evidence>
<comment type="subcellular location">
    <subcellularLocation>
        <location evidence="8">Endoplasmic reticulum membrane</location>
        <topology evidence="8">Multi-pass membrane protein</topology>
    </subcellularLocation>
    <subcellularLocation>
        <location evidence="8">Golgi apparatus membrane</location>
        <topology evidence="8">Multi-pass membrane protein</topology>
    </subcellularLocation>
</comment>
<keyword evidence="5 8" id="KW-1133">Transmembrane helix</keyword>
<feature type="transmembrane region" description="Helical" evidence="8">
    <location>
        <begin position="155"/>
        <end position="175"/>
    </location>
</feature>
<comment type="subunit">
    <text evidence="8">Homodimer.</text>
</comment>
<dbReference type="GO" id="GO:0034205">
    <property type="term" value="P:amyloid-beta formation"/>
    <property type="evidence" value="ECO:0007669"/>
    <property type="project" value="TreeGrafter"/>
</dbReference>
<keyword evidence="2 8" id="KW-0812">Transmembrane</keyword>
<organism evidence="10 11">
    <name type="scientific">Angiostrongylus cantonensis</name>
    <name type="common">Rat lungworm</name>
    <dbReference type="NCBI Taxonomy" id="6313"/>
    <lineage>
        <taxon>Eukaryota</taxon>
        <taxon>Metazoa</taxon>
        <taxon>Ecdysozoa</taxon>
        <taxon>Nematoda</taxon>
        <taxon>Chromadorea</taxon>
        <taxon>Rhabditida</taxon>
        <taxon>Rhabditina</taxon>
        <taxon>Rhabditomorpha</taxon>
        <taxon>Strongyloidea</taxon>
        <taxon>Metastrongylidae</taxon>
        <taxon>Angiostrongylus</taxon>
    </lineage>
</organism>
<dbReference type="GO" id="GO:0055074">
    <property type="term" value="P:calcium ion homeostasis"/>
    <property type="evidence" value="ECO:0007669"/>
    <property type="project" value="TreeGrafter"/>
</dbReference>
<keyword evidence="8" id="KW-0645">Protease</keyword>
<dbReference type="SMART" id="SM00730">
    <property type="entry name" value="PSN"/>
    <property type="match status" value="1"/>
</dbReference>
<name>A0A0K0DB71_ANGCA</name>
<keyword evidence="7 8" id="KW-0472">Membrane</keyword>
<reference evidence="11" key="2">
    <citation type="submission" date="2017-02" db="UniProtKB">
        <authorList>
            <consortium name="WormBaseParasite"/>
        </authorList>
    </citation>
    <scope>IDENTIFICATION</scope>
</reference>
<evidence type="ECO:0000256" key="6">
    <source>
        <dbReference type="ARBA" id="ARBA00023034"/>
    </source>
</evidence>
<comment type="similarity">
    <text evidence="1 8">Belongs to the peptidase A22A family.</text>
</comment>
<dbReference type="PANTHER" id="PTHR10202:SF14">
    <property type="entry name" value="PRESENILIN HOP-1"/>
    <property type="match status" value="1"/>
</dbReference>
<dbReference type="GO" id="GO:0000139">
    <property type="term" value="C:Golgi membrane"/>
    <property type="evidence" value="ECO:0007669"/>
    <property type="project" value="UniProtKB-SubCell"/>
</dbReference>
<dbReference type="GO" id="GO:0016485">
    <property type="term" value="P:protein processing"/>
    <property type="evidence" value="ECO:0007669"/>
    <property type="project" value="InterPro"/>
</dbReference>
<dbReference type="GO" id="GO:0005789">
    <property type="term" value="C:endoplasmic reticulum membrane"/>
    <property type="evidence" value="ECO:0007669"/>
    <property type="project" value="UniProtKB-SubCell"/>
</dbReference>
<keyword evidence="8" id="KW-0378">Hydrolase</keyword>
<keyword evidence="6 8" id="KW-0333">Golgi apparatus</keyword>
<dbReference type="InterPro" id="IPR042524">
    <property type="entry name" value="Presenilin_C"/>
</dbReference>
<evidence type="ECO:0000256" key="2">
    <source>
        <dbReference type="ARBA" id="ARBA00022692"/>
    </source>
</evidence>
<dbReference type="GO" id="GO:0042500">
    <property type="term" value="F:aspartic endopeptidase activity, intramembrane cleaving"/>
    <property type="evidence" value="ECO:0007669"/>
    <property type="project" value="InterPro"/>
</dbReference>
<feature type="region of interest" description="Disordered" evidence="9">
    <location>
        <begin position="1"/>
        <end position="40"/>
    </location>
</feature>
<feature type="compositionally biased region" description="Basic and acidic residues" evidence="9">
    <location>
        <begin position="11"/>
        <end position="30"/>
    </location>
</feature>
<keyword evidence="4 8" id="KW-0914">Notch signaling pathway</keyword>
<accession>A0A0K0DB71</accession>
<feature type="compositionally biased region" description="Polar residues" evidence="9">
    <location>
        <begin position="1"/>
        <end position="10"/>
    </location>
</feature>
<dbReference type="PRINTS" id="PR01072">
    <property type="entry name" value="PRESENILIN"/>
</dbReference>
<dbReference type="GO" id="GO:0007219">
    <property type="term" value="P:Notch signaling pathway"/>
    <property type="evidence" value="ECO:0007669"/>
    <property type="project" value="UniProtKB-KW"/>
</dbReference>
<dbReference type="PANTHER" id="PTHR10202">
    <property type="entry name" value="PRESENILIN"/>
    <property type="match status" value="1"/>
</dbReference>
<evidence type="ECO:0000256" key="8">
    <source>
        <dbReference type="RuleBase" id="RU361148"/>
    </source>
</evidence>
<evidence type="ECO:0000256" key="3">
    <source>
        <dbReference type="ARBA" id="ARBA00022824"/>
    </source>
</evidence>
<evidence type="ECO:0000313" key="11">
    <source>
        <dbReference type="WBParaSite" id="ACAC_0000763201-mRNA-1"/>
    </source>
</evidence>
<dbReference type="EC" id="3.4.23.-" evidence="8"/>